<dbReference type="RefSeq" id="WP_165600870.1">
    <property type="nucleotide sequence ID" value="NZ_SORZ01000002.1"/>
</dbReference>
<sequence>MFKKNRNETPIPSPEEASQPTPTRSQAAQAGISQVGLGQPGLKGLGSPLTSPTPVHVSSTATRTLVVGRGITVQGAIEEAEKLIVEGTVETSTIVARELIVAHGGTFRGNAEVETVDLAGTIDGTLHVRGSLVVQTTGRLLGRAECHRLQVEDGGQITGQMEMITAPRPGEIDQYATPNGEHGVIGTIDETAQAEEIEDIIVEES</sequence>
<dbReference type="Pfam" id="PF04519">
    <property type="entry name" value="Bactofilin"/>
    <property type="match status" value="1"/>
</dbReference>
<accession>A0A506ULM4</accession>
<dbReference type="InterPro" id="IPR007607">
    <property type="entry name" value="BacA/B"/>
</dbReference>
<gene>
    <name evidence="3" type="ORF">E3202_06985</name>
</gene>
<comment type="similarity">
    <text evidence="1">Belongs to the bactofilin family.</text>
</comment>
<feature type="region of interest" description="Disordered" evidence="2">
    <location>
        <begin position="1"/>
        <end position="31"/>
    </location>
</feature>
<evidence type="ECO:0000256" key="2">
    <source>
        <dbReference type="SAM" id="MobiDB-lite"/>
    </source>
</evidence>
<evidence type="ECO:0000256" key="1">
    <source>
        <dbReference type="ARBA" id="ARBA00044755"/>
    </source>
</evidence>
<dbReference type="PANTHER" id="PTHR35024:SF4">
    <property type="entry name" value="POLYMER-FORMING CYTOSKELETAL PROTEIN"/>
    <property type="match status" value="1"/>
</dbReference>
<protein>
    <submittedName>
        <fullName evidence="3">Polymer-forming cytoskeletal protein</fullName>
    </submittedName>
</protein>
<feature type="compositionally biased region" description="Polar residues" evidence="2">
    <location>
        <begin position="16"/>
        <end position="31"/>
    </location>
</feature>
<organism evidence="3 4">
    <name type="scientific">Oecophyllibacter saccharovorans</name>
    <dbReference type="NCBI Taxonomy" id="2558360"/>
    <lineage>
        <taxon>Bacteria</taxon>
        <taxon>Pseudomonadati</taxon>
        <taxon>Pseudomonadota</taxon>
        <taxon>Alphaproteobacteria</taxon>
        <taxon>Acetobacterales</taxon>
        <taxon>Acetobacteraceae</taxon>
        <taxon>Oecophyllibacter</taxon>
    </lineage>
</organism>
<dbReference type="EMBL" id="SORZ01000002">
    <property type="protein sequence ID" value="TPW34246.1"/>
    <property type="molecule type" value="Genomic_DNA"/>
</dbReference>
<reference evidence="3 4" key="1">
    <citation type="submission" date="2019-03" db="EMBL/GenBank/DDBJ databases">
        <title>The complete genome sequence of Neokomagataea sp. Jb2 NBRC113641.</title>
        <authorList>
            <person name="Chua K.-O."/>
            <person name="Chan K.-G."/>
            <person name="See-Too W.-S."/>
        </authorList>
    </citation>
    <scope>NUCLEOTIDE SEQUENCE [LARGE SCALE GENOMIC DNA]</scope>
    <source>
        <strain evidence="3 4">Jb2</strain>
    </source>
</reference>
<evidence type="ECO:0000313" key="4">
    <source>
        <dbReference type="Proteomes" id="UP000315037"/>
    </source>
</evidence>
<comment type="caution">
    <text evidence="3">The sequence shown here is derived from an EMBL/GenBank/DDBJ whole genome shotgun (WGS) entry which is preliminary data.</text>
</comment>
<dbReference type="Proteomes" id="UP000315037">
    <property type="component" value="Unassembled WGS sequence"/>
</dbReference>
<proteinExistence type="inferred from homology"/>
<evidence type="ECO:0000313" key="3">
    <source>
        <dbReference type="EMBL" id="TPW34246.1"/>
    </source>
</evidence>
<dbReference type="PANTHER" id="PTHR35024">
    <property type="entry name" value="HYPOTHETICAL CYTOSOLIC PROTEIN"/>
    <property type="match status" value="1"/>
</dbReference>
<dbReference type="AlphaFoldDB" id="A0A506ULM4"/>
<name>A0A506ULM4_9PROT</name>
<keyword evidence="4" id="KW-1185">Reference proteome</keyword>